<dbReference type="InterPro" id="IPR008928">
    <property type="entry name" value="6-hairpin_glycosidase_sf"/>
</dbReference>
<proteinExistence type="predicted"/>
<evidence type="ECO:0000313" key="2">
    <source>
        <dbReference type="EMBL" id="KRV49001.1"/>
    </source>
</evidence>
<dbReference type="SUPFAM" id="SSF48208">
    <property type="entry name" value="Six-hairpin glycosidases"/>
    <property type="match status" value="1"/>
</dbReference>
<dbReference type="InterPro" id="IPR012341">
    <property type="entry name" value="6hp_glycosidase-like_sf"/>
</dbReference>
<dbReference type="EMBL" id="LLZU01000016">
    <property type="protein sequence ID" value="KRV49001.1"/>
    <property type="molecule type" value="Genomic_DNA"/>
</dbReference>
<dbReference type="eggNOG" id="ENOG5031ZSD">
    <property type="taxonomic scope" value="Bacteria"/>
</dbReference>
<protein>
    <recommendedName>
        <fullName evidence="4">Alpha-L-rhamnosidase six-hairpin glycosidase domain-containing protein</fullName>
    </recommendedName>
</protein>
<dbReference type="Proteomes" id="UP000050867">
    <property type="component" value="Unassembled WGS sequence"/>
</dbReference>
<feature type="signal peptide" evidence="1">
    <location>
        <begin position="1"/>
        <end position="19"/>
    </location>
</feature>
<feature type="chain" id="PRO_5006670636" description="Alpha-L-rhamnosidase six-hairpin glycosidase domain-containing protein" evidence="1">
    <location>
        <begin position="20"/>
        <end position="995"/>
    </location>
</feature>
<reference evidence="2 3" key="1">
    <citation type="submission" date="2015-10" db="EMBL/GenBank/DDBJ databases">
        <title>Draft genome sequence of pyrrolomycin-producing Streptomyces vitaminophilus.</title>
        <authorList>
            <person name="Graham D.E."/>
            <person name="Mahan K.M."/>
            <person name="Klingeman D.M."/>
            <person name="Hettich R.L."/>
            <person name="Parry R.J."/>
        </authorList>
    </citation>
    <scope>NUCLEOTIDE SEQUENCE [LARGE SCALE GENOMIC DNA]</scope>
    <source>
        <strain evidence="2 3">ATCC 31673</strain>
    </source>
</reference>
<accession>A0A0T6LSS4</accession>
<organism evidence="2 3">
    <name type="scientific">Wenjunlia vitaminophila</name>
    <name type="common">Streptomyces vitaminophilus</name>
    <dbReference type="NCBI Taxonomy" id="76728"/>
    <lineage>
        <taxon>Bacteria</taxon>
        <taxon>Bacillati</taxon>
        <taxon>Actinomycetota</taxon>
        <taxon>Actinomycetes</taxon>
        <taxon>Kitasatosporales</taxon>
        <taxon>Streptomycetaceae</taxon>
        <taxon>Wenjunlia</taxon>
    </lineage>
</organism>
<name>A0A0T6LSS4_WENVI</name>
<dbReference type="OrthoDB" id="9781878at2"/>
<sequence>MTISRRTLLAAVSTTVGLAATGALTPVARAARRSAAPPTAAELAQSGADQQRWLSVPESRIVVNPFDFGGNGTELEQNSGPELPLSVGYYAHDRAARITDLLTVFRANGDRPSWTPPETTLTEDFSSVDDWSPAGVAADSSTTPGLTTLTVTADQGYGHIARRITVDLERTPMVSVTVPATTGTWSLKVNDGTLTDDLKLQADTGSTGSFTYDLRAISGWSGTKEVELRVFAVGLGKSVTLDSLTVHAVPAFPDADETVAVADEFDSTAPWSSSSNGTTITSNGAQATVTLPGSGFGYVGRQVTVDVTAAPVLSVRVLATTGAWALKINTGGGADVATLQPDTSATGTFSYDLAGATGWSGTRTFTLKLYQIGGSASGTSTTFDRLSIHSGAPWAQPATQFEHVWHPGALDFQASYPAGTASGFDVFHDEDAVTRVVRAKGLEGDGAGKLLLAGACRGTVRYDAGTRVVTVSSQHYTYAVALPRGAAVSFHASLAGLVFGAAGTEAPTERTGCWAAALPGTGDHAVGVGFAVDGDAAAAAAATERAGAACDVAGATADRASWTTYWDDYLTRVPAVQDFSVHTVDPVGVTAEQVRLQYYRAFLQLEQNLLPATPETGNMYVQVATGKASMWVSGSPGTRAVASWDALLGMQVQVHVNPEAAWGSFVGMMALVEADGKLGGESLPSRKAQTAWILYQATGDRARLEEVYGPLARHLRWEQQNMRWIYGSHDFPDERDAEFVISLIIDFDYAVLIAQELGLRDEVPGWTDLRQRTLSDYRGWFFPGPGVTLQKTFLEHSHPDEVGLTMYVATGLHIEGLPSAPLEELKKRFLNDYRPDEQFAGLAGEAIKAPDAQYMTYGLLDRGMVQEADALINALTRDMVRSGWFAEVYRQSGSLTQTPTADGVRPSLFGIANLIDNVWITNGYRLDRGTPAFIRMPGATGGVSGLTYRGKSLDVDIKGSVIRLGGEAAGLPGTCRVLDAPVGVTLDWSSACGGR</sequence>
<dbReference type="GO" id="GO:0005975">
    <property type="term" value="P:carbohydrate metabolic process"/>
    <property type="evidence" value="ECO:0007669"/>
    <property type="project" value="InterPro"/>
</dbReference>
<dbReference type="AlphaFoldDB" id="A0A0T6LSS4"/>
<dbReference type="RefSeq" id="WP_018384874.1">
    <property type="nucleotide sequence ID" value="NZ_LLZU01000016.1"/>
</dbReference>
<gene>
    <name evidence="2" type="ORF">AQ490_22040</name>
</gene>
<keyword evidence="3" id="KW-1185">Reference proteome</keyword>
<evidence type="ECO:0008006" key="4">
    <source>
        <dbReference type="Google" id="ProtNLM"/>
    </source>
</evidence>
<dbReference type="InterPro" id="IPR006311">
    <property type="entry name" value="TAT_signal"/>
</dbReference>
<evidence type="ECO:0000256" key="1">
    <source>
        <dbReference type="SAM" id="SignalP"/>
    </source>
</evidence>
<dbReference type="Gene3D" id="1.50.10.10">
    <property type="match status" value="1"/>
</dbReference>
<evidence type="ECO:0000313" key="3">
    <source>
        <dbReference type="Proteomes" id="UP000050867"/>
    </source>
</evidence>
<keyword evidence="1" id="KW-0732">Signal</keyword>
<comment type="caution">
    <text evidence="2">The sequence shown here is derived from an EMBL/GenBank/DDBJ whole genome shotgun (WGS) entry which is preliminary data.</text>
</comment>
<dbReference type="PROSITE" id="PS51318">
    <property type="entry name" value="TAT"/>
    <property type="match status" value="1"/>
</dbReference>